<name>A0A1N6H570_9BURK</name>
<evidence type="ECO:0000313" key="2">
    <source>
        <dbReference type="EMBL" id="SIO14845.1"/>
    </source>
</evidence>
<reference evidence="2 3" key="1">
    <citation type="submission" date="2016-11" db="EMBL/GenBank/DDBJ databases">
        <authorList>
            <person name="Jaros S."/>
            <person name="Januszkiewicz K."/>
            <person name="Wedrychowicz H."/>
        </authorList>
    </citation>
    <scope>NUCLEOTIDE SEQUENCE [LARGE SCALE GENOMIC DNA]</scope>
    <source>
        <strain evidence="2 3">GAS86</strain>
    </source>
</reference>
<dbReference type="Proteomes" id="UP000184693">
    <property type="component" value="Unassembled WGS sequence"/>
</dbReference>
<keyword evidence="1" id="KW-0732">Signal</keyword>
<sequence>MRYIKGRWAVLALCVACAGPVAAQSSEDGPPCQTVAGQAEINGSMQQITGLACQQPDGTWQIVQGDDNAVALYPAGLYPYYDPWYWSGVVTVGFGGPFIFVDRFHHRYALDHIHFSRVGFRGGRPAGGWHGGGWHGGGGMHGGWGGGGGMRR</sequence>
<proteinExistence type="predicted"/>
<gene>
    <name evidence="2" type="ORF">SAMN05444168_2994</name>
</gene>
<dbReference type="AlphaFoldDB" id="A0A1N6H570"/>
<dbReference type="EMBL" id="FSRM01000001">
    <property type="protein sequence ID" value="SIO14845.1"/>
    <property type="molecule type" value="Genomic_DNA"/>
</dbReference>
<dbReference type="OrthoDB" id="6170015at2"/>
<accession>A0A1N6H570</accession>
<feature type="chain" id="PRO_5012658617" evidence="1">
    <location>
        <begin position="24"/>
        <end position="152"/>
    </location>
</feature>
<protein>
    <submittedName>
        <fullName evidence="2">Surface antigen</fullName>
    </submittedName>
</protein>
<dbReference type="RefSeq" id="WP_074266102.1">
    <property type="nucleotide sequence ID" value="NZ_FSRM01000001.1"/>
</dbReference>
<organism evidence="2 3">
    <name type="scientific">Paraburkholderia phenazinium</name>
    <dbReference type="NCBI Taxonomy" id="60549"/>
    <lineage>
        <taxon>Bacteria</taxon>
        <taxon>Pseudomonadati</taxon>
        <taxon>Pseudomonadota</taxon>
        <taxon>Betaproteobacteria</taxon>
        <taxon>Burkholderiales</taxon>
        <taxon>Burkholderiaceae</taxon>
        <taxon>Paraburkholderia</taxon>
    </lineage>
</organism>
<evidence type="ECO:0000313" key="3">
    <source>
        <dbReference type="Proteomes" id="UP000184693"/>
    </source>
</evidence>
<evidence type="ECO:0000256" key="1">
    <source>
        <dbReference type="SAM" id="SignalP"/>
    </source>
</evidence>
<feature type="signal peptide" evidence="1">
    <location>
        <begin position="1"/>
        <end position="23"/>
    </location>
</feature>